<dbReference type="CDD" id="cd00073">
    <property type="entry name" value="H15"/>
    <property type="match status" value="1"/>
</dbReference>
<organism evidence="7 8">
    <name type="scientific">Bicyclus anynana</name>
    <name type="common">Squinting bush brown butterfly</name>
    <dbReference type="NCBI Taxonomy" id="110368"/>
    <lineage>
        <taxon>Eukaryota</taxon>
        <taxon>Metazoa</taxon>
        <taxon>Ecdysozoa</taxon>
        <taxon>Arthropoda</taxon>
        <taxon>Hexapoda</taxon>
        <taxon>Insecta</taxon>
        <taxon>Pterygota</taxon>
        <taxon>Neoptera</taxon>
        <taxon>Endopterygota</taxon>
        <taxon>Lepidoptera</taxon>
        <taxon>Glossata</taxon>
        <taxon>Ditrysia</taxon>
        <taxon>Papilionoidea</taxon>
        <taxon>Nymphalidae</taxon>
        <taxon>Satyrinae</taxon>
        <taxon>Satyrini</taxon>
        <taxon>Mycalesina</taxon>
        <taxon>Bicyclus</taxon>
    </lineage>
</organism>
<dbReference type="GO" id="GO:0003677">
    <property type="term" value="F:DNA binding"/>
    <property type="evidence" value="ECO:0007669"/>
    <property type="project" value="UniProtKB-KW"/>
</dbReference>
<dbReference type="PROSITE" id="PS51504">
    <property type="entry name" value="H15"/>
    <property type="match status" value="1"/>
</dbReference>
<keyword evidence="4" id="KW-0158">Chromosome</keyword>
<evidence type="ECO:0000313" key="8">
    <source>
        <dbReference type="RefSeq" id="XP_023952798.2"/>
    </source>
</evidence>
<feature type="domain" description="H15" evidence="6">
    <location>
        <begin position="57"/>
        <end position="131"/>
    </location>
</feature>
<feature type="region of interest" description="Disordered" evidence="5">
    <location>
        <begin position="1"/>
        <end position="43"/>
    </location>
</feature>
<dbReference type="InterPro" id="IPR005819">
    <property type="entry name" value="H1/H5"/>
</dbReference>
<dbReference type="GO" id="GO:0005634">
    <property type="term" value="C:nucleus"/>
    <property type="evidence" value="ECO:0007669"/>
    <property type="project" value="UniProtKB-SubCell"/>
</dbReference>
<dbReference type="InterPro" id="IPR036390">
    <property type="entry name" value="WH_DNA-bd_sf"/>
</dbReference>
<reference evidence="8" key="1">
    <citation type="submission" date="2025-08" db="UniProtKB">
        <authorList>
            <consortium name="RefSeq"/>
        </authorList>
    </citation>
    <scope>IDENTIFICATION</scope>
</reference>
<sequence length="241" mass="26892">MSDESDIEIHSALPKTKKKISPMSPTQGLLKEKKAAPKTKKLPTSTAVAGDVVKEVKKMSTKEMVNQALSKSRSRKGISLYVIKKHIQENNSVDIDKINYYIKKHIKESVKDGTIIQTKGVGASGSFRLAPVSKQPKEPSKKPKKTTENEKTEKPKKVKTSKEVLLNEEPKPKKKVSKKVAVEKDIKPSKSVKIKENMMKNSPKPGPSSMKTPKKKVNRMMKRKSIGSIIKTPKMKPRAVK</sequence>
<dbReference type="GO" id="GO:0030527">
    <property type="term" value="F:structural constituent of chromatin"/>
    <property type="evidence" value="ECO:0007669"/>
    <property type="project" value="InterPro"/>
</dbReference>
<keyword evidence="3 4" id="KW-0539">Nucleus</keyword>
<keyword evidence="2 4" id="KW-0238">DNA-binding</keyword>
<dbReference type="SUPFAM" id="SSF46785">
    <property type="entry name" value="Winged helix' DNA-binding domain"/>
    <property type="match status" value="1"/>
</dbReference>
<dbReference type="GeneID" id="112056581"/>
<dbReference type="Pfam" id="PF00538">
    <property type="entry name" value="Linker_histone"/>
    <property type="match status" value="1"/>
</dbReference>
<dbReference type="InterPro" id="IPR005818">
    <property type="entry name" value="Histone_H1/H5_H15"/>
</dbReference>
<dbReference type="RefSeq" id="XP_023952798.2">
    <property type="nucleotide sequence ID" value="XM_024097030.2"/>
</dbReference>
<dbReference type="GO" id="GO:0000786">
    <property type="term" value="C:nucleosome"/>
    <property type="evidence" value="ECO:0007669"/>
    <property type="project" value="InterPro"/>
</dbReference>
<dbReference type="Proteomes" id="UP001652582">
    <property type="component" value="Chromosome 18"/>
</dbReference>
<dbReference type="InterPro" id="IPR036388">
    <property type="entry name" value="WH-like_DNA-bd_sf"/>
</dbReference>
<feature type="compositionally biased region" description="Basic residues" evidence="5">
    <location>
        <begin position="212"/>
        <end position="225"/>
    </location>
</feature>
<proteinExistence type="inferred from homology"/>
<accession>A0A6J1P4S8</accession>
<comment type="subcellular location">
    <subcellularLocation>
        <location evidence="4">Nucleus</location>
    </subcellularLocation>
</comment>
<dbReference type="OrthoDB" id="10070184at2759"/>
<feature type="compositionally biased region" description="Basic and acidic residues" evidence="5">
    <location>
        <begin position="135"/>
        <end position="155"/>
    </location>
</feature>
<comment type="similarity">
    <text evidence="4">Belongs to the histone H1/H5 family.</text>
</comment>
<evidence type="ECO:0000256" key="4">
    <source>
        <dbReference type="RuleBase" id="RU003894"/>
    </source>
</evidence>
<dbReference type="Gene3D" id="1.10.10.10">
    <property type="entry name" value="Winged helix-like DNA-binding domain superfamily/Winged helix DNA-binding domain"/>
    <property type="match status" value="1"/>
</dbReference>
<evidence type="ECO:0000256" key="2">
    <source>
        <dbReference type="ARBA" id="ARBA00023125"/>
    </source>
</evidence>
<comment type="function">
    <text evidence="1">Histones H1 are necessary for the condensation of nucleosome chains into higher-order structures.</text>
</comment>
<dbReference type="AlphaFoldDB" id="A0A6J1P4S8"/>
<evidence type="ECO:0000256" key="5">
    <source>
        <dbReference type="SAM" id="MobiDB-lite"/>
    </source>
</evidence>
<evidence type="ECO:0000256" key="1">
    <source>
        <dbReference type="ARBA" id="ARBA00002809"/>
    </source>
</evidence>
<dbReference type="PRINTS" id="PR00624">
    <property type="entry name" value="HISTONEH5"/>
</dbReference>
<protein>
    <submittedName>
        <fullName evidence="8">Histone H1.1, embryonic-like</fullName>
    </submittedName>
</protein>
<name>A0A6J1P4S8_BICAN</name>
<keyword evidence="7" id="KW-1185">Reference proteome</keyword>
<evidence type="ECO:0000313" key="7">
    <source>
        <dbReference type="Proteomes" id="UP001652582"/>
    </source>
</evidence>
<feature type="compositionally biased region" description="Basic and acidic residues" evidence="5">
    <location>
        <begin position="180"/>
        <end position="198"/>
    </location>
</feature>
<dbReference type="GO" id="GO:0006334">
    <property type="term" value="P:nucleosome assembly"/>
    <property type="evidence" value="ECO:0007669"/>
    <property type="project" value="InterPro"/>
</dbReference>
<dbReference type="SMART" id="SM00526">
    <property type="entry name" value="H15"/>
    <property type="match status" value="1"/>
</dbReference>
<evidence type="ECO:0000259" key="6">
    <source>
        <dbReference type="PROSITE" id="PS51504"/>
    </source>
</evidence>
<dbReference type="KEGG" id="bany:112056581"/>
<gene>
    <name evidence="8" type="primary">LOC112056581</name>
</gene>
<feature type="region of interest" description="Disordered" evidence="5">
    <location>
        <begin position="122"/>
        <end position="241"/>
    </location>
</feature>
<evidence type="ECO:0000256" key="3">
    <source>
        <dbReference type="ARBA" id="ARBA00023242"/>
    </source>
</evidence>